<reference evidence="4 5" key="1">
    <citation type="submission" date="2015-12" db="EMBL/GenBank/DDBJ databases">
        <title>Genome sequence of Thalassospira lucentensis MCCC 1A02072.</title>
        <authorList>
            <person name="Lu L."/>
            <person name="Lai Q."/>
            <person name="Shao Z."/>
            <person name="Qian P."/>
        </authorList>
    </citation>
    <scope>NUCLEOTIDE SEQUENCE [LARGE SCALE GENOMIC DNA]</scope>
    <source>
        <strain evidence="4 5">MCCC 1A02072</strain>
    </source>
</reference>
<dbReference type="InterPro" id="IPR024046">
    <property type="entry name" value="Flagellar_assmbl_FliW_dom_sf"/>
</dbReference>
<evidence type="ECO:0000313" key="4">
    <source>
        <dbReference type="EMBL" id="KZB66546.1"/>
    </source>
</evidence>
<evidence type="ECO:0000256" key="1">
    <source>
        <dbReference type="ARBA" id="ARBA00022490"/>
    </source>
</evidence>
<evidence type="ECO:0000313" key="5">
    <source>
        <dbReference type="Proteomes" id="UP000076335"/>
    </source>
</evidence>
<evidence type="ECO:0008006" key="6">
    <source>
        <dbReference type="Google" id="ProtNLM"/>
    </source>
</evidence>
<keyword evidence="1" id="KW-0963">Cytoplasm</keyword>
<proteinExistence type="predicted"/>
<name>A0A154L839_9PROT</name>
<comment type="caution">
    <text evidence="4">The sequence shown here is derived from an EMBL/GenBank/DDBJ whole genome shotgun (WGS) entry which is preliminary data.</text>
</comment>
<keyword evidence="3" id="KW-0810">Translation regulation</keyword>
<evidence type="ECO:0000256" key="2">
    <source>
        <dbReference type="ARBA" id="ARBA00022795"/>
    </source>
</evidence>
<dbReference type="GO" id="GO:0006417">
    <property type="term" value="P:regulation of translation"/>
    <property type="evidence" value="ECO:0007669"/>
    <property type="project" value="UniProtKB-KW"/>
</dbReference>
<keyword evidence="2" id="KW-1005">Bacterial flagellum biogenesis</keyword>
<dbReference type="Gene3D" id="2.30.290.10">
    <property type="entry name" value="BH3618-like"/>
    <property type="match status" value="1"/>
</dbReference>
<dbReference type="PANTHER" id="PTHR39190:SF1">
    <property type="entry name" value="FLAGELLAR ASSEMBLY FACTOR FLIW"/>
    <property type="match status" value="1"/>
</dbReference>
<accession>A0A154L839</accession>
<dbReference type="Proteomes" id="UP000076335">
    <property type="component" value="Unassembled WGS sequence"/>
</dbReference>
<dbReference type="SUPFAM" id="SSF141457">
    <property type="entry name" value="BH3618-like"/>
    <property type="match status" value="1"/>
</dbReference>
<dbReference type="Pfam" id="PF02623">
    <property type="entry name" value="FliW"/>
    <property type="match status" value="1"/>
</dbReference>
<dbReference type="InterPro" id="IPR003775">
    <property type="entry name" value="Flagellar_assembly_factor_FliW"/>
</dbReference>
<dbReference type="AlphaFoldDB" id="A0A154L839"/>
<protein>
    <recommendedName>
        <fullName evidence="6">Flagellar assembly factor FliW</fullName>
    </recommendedName>
</protein>
<dbReference type="PANTHER" id="PTHR39190">
    <property type="entry name" value="FLAGELLAR ASSEMBLY FACTOR FLIW"/>
    <property type="match status" value="1"/>
</dbReference>
<dbReference type="RefSeq" id="WP_062949636.1">
    <property type="nucleotide sequence ID" value="NZ_LPVY01000005.1"/>
</dbReference>
<dbReference type="EMBL" id="LPVY01000005">
    <property type="protein sequence ID" value="KZB66546.1"/>
    <property type="molecule type" value="Genomic_DNA"/>
</dbReference>
<evidence type="ECO:0000256" key="3">
    <source>
        <dbReference type="ARBA" id="ARBA00022845"/>
    </source>
</evidence>
<gene>
    <name evidence="4" type="ORF">AUP42_13370</name>
</gene>
<sequence>MADSATPQSPEAGSVPTSVTIRTLFGDKEFLWDKAIYFPTGIKGFPDHNVFALANFPGESNNTFILMQSLTEPELAFIVAPYNMESNSIKPEHLAQAFTIHGIKKDEGAVLLIVTLHKPDDGGETSMSVNLRAPIIIDTSRQAAYQHLLPDTSYSYHQTLGG</sequence>
<organism evidence="4 5">
    <name type="scientific">Thalassospira lucentensis</name>
    <dbReference type="NCBI Taxonomy" id="168935"/>
    <lineage>
        <taxon>Bacteria</taxon>
        <taxon>Pseudomonadati</taxon>
        <taxon>Pseudomonadota</taxon>
        <taxon>Alphaproteobacteria</taxon>
        <taxon>Rhodospirillales</taxon>
        <taxon>Thalassospiraceae</taxon>
        <taxon>Thalassospira</taxon>
    </lineage>
</organism>
<dbReference type="GO" id="GO:0044780">
    <property type="term" value="P:bacterial-type flagellum assembly"/>
    <property type="evidence" value="ECO:0007669"/>
    <property type="project" value="InterPro"/>
</dbReference>